<feature type="domain" description="F-box" evidence="1">
    <location>
        <begin position="23"/>
        <end position="68"/>
    </location>
</feature>
<dbReference type="InterPro" id="IPR032675">
    <property type="entry name" value="LRR_dom_sf"/>
</dbReference>
<reference evidence="2" key="1">
    <citation type="submission" date="2020-05" db="EMBL/GenBank/DDBJ databases">
        <title>WGS assembly of Panicum virgatum.</title>
        <authorList>
            <person name="Lovell J.T."/>
            <person name="Jenkins J."/>
            <person name="Shu S."/>
            <person name="Juenger T.E."/>
            <person name="Schmutz J."/>
        </authorList>
    </citation>
    <scope>NUCLEOTIDE SEQUENCE</scope>
    <source>
        <strain evidence="2">AP13</strain>
    </source>
</reference>
<dbReference type="InterPro" id="IPR036047">
    <property type="entry name" value="F-box-like_dom_sf"/>
</dbReference>
<keyword evidence="3" id="KW-1185">Reference proteome</keyword>
<dbReference type="SUPFAM" id="SSF81383">
    <property type="entry name" value="F-box domain"/>
    <property type="match status" value="1"/>
</dbReference>
<comment type="caution">
    <text evidence="2">The sequence shown here is derived from an EMBL/GenBank/DDBJ whole genome shotgun (WGS) entry which is preliminary data.</text>
</comment>
<dbReference type="InterPro" id="IPR053781">
    <property type="entry name" value="F-box_AtFBL13-like"/>
</dbReference>
<evidence type="ECO:0000313" key="2">
    <source>
        <dbReference type="EMBL" id="KAG2558241.1"/>
    </source>
</evidence>
<name>A0A8T0P7U0_PANVG</name>
<organism evidence="2 3">
    <name type="scientific">Panicum virgatum</name>
    <name type="common">Blackwell switchgrass</name>
    <dbReference type="NCBI Taxonomy" id="38727"/>
    <lineage>
        <taxon>Eukaryota</taxon>
        <taxon>Viridiplantae</taxon>
        <taxon>Streptophyta</taxon>
        <taxon>Embryophyta</taxon>
        <taxon>Tracheophyta</taxon>
        <taxon>Spermatophyta</taxon>
        <taxon>Magnoliopsida</taxon>
        <taxon>Liliopsida</taxon>
        <taxon>Poales</taxon>
        <taxon>Poaceae</taxon>
        <taxon>PACMAD clade</taxon>
        <taxon>Panicoideae</taxon>
        <taxon>Panicodae</taxon>
        <taxon>Paniceae</taxon>
        <taxon>Panicinae</taxon>
        <taxon>Panicum</taxon>
        <taxon>Panicum sect. Hiantes</taxon>
    </lineage>
</organism>
<dbReference type="CDD" id="cd22160">
    <property type="entry name" value="F-box_AtFBL13-like"/>
    <property type="match status" value="1"/>
</dbReference>
<dbReference type="PROSITE" id="PS50181">
    <property type="entry name" value="FBOX"/>
    <property type="match status" value="1"/>
</dbReference>
<dbReference type="InterPro" id="IPR001810">
    <property type="entry name" value="F-box_dom"/>
</dbReference>
<protein>
    <recommendedName>
        <fullName evidence="1">F-box domain-containing protein</fullName>
    </recommendedName>
</protein>
<sequence>MPLMKQALPGIRMRSSNCQKSGPDRISALPDELLLHVMYFLTLQEAVQTSLLSRRWKNLWASLMWLNFDAAKFSSIRTYRKFVNNALQYRSSLPMLVPLDAFWISTVCDNSDDSLDYSDIQPWIHHALNSKAWALGILKHSGPKPLSMESYPFPFTSVYLKILGLSHCFIDDWFVQNLSSCCPVLDDLDLMSCAIHVTMFSSTTLKSLAITITQTDKDFPIEFQYLVIDMPNLVSLSLEEIPRRIIHLMDVSSVKTASIFLFSLSFGHSQVQCSILSALSNATSLTLVSPSVYEDVVPKVLGRDLPRCATFSKLKRQHLGEWFLSGGCYPLIYLLRRSPNIEKLILQLDTQQQRLAVESLEKSGSTATCRGIKKEPRSSYSPCQPILALSLALKSNPFQFRMGSGFGDWVV</sequence>
<dbReference type="PANTHER" id="PTHR34223">
    <property type="entry name" value="OS11G0201299 PROTEIN"/>
    <property type="match status" value="1"/>
</dbReference>
<dbReference type="SUPFAM" id="SSF52047">
    <property type="entry name" value="RNI-like"/>
    <property type="match status" value="1"/>
</dbReference>
<dbReference type="AlphaFoldDB" id="A0A8T0P7U0"/>
<gene>
    <name evidence="2" type="ORF">PVAP13_8NG125400</name>
</gene>
<dbReference type="Proteomes" id="UP000823388">
    <property type="component" value="Chromosome 8N"/>
</dbReference>
<dbReference type="EMBL" id="CM029052">
    <property type="protein sequence ID" value="KAG2558241.1"/>
    <property type="molecule type" value="Genomic_DNA"/>
</dbReference>
<evidence type="ECO:0000313" key="3">
    <source>
        <dbReference type="Proteomes" id="UP000823388"/>
    </source>
</evidence>
<dbReference type="InterPro" id="IPR053197">
    <property type="entry name" value="F-box_SCFL_complex_component"/>
</dbReference>
<dbReference type="Pfam" id="PF00646">
    <property type="entry name" value="F-box"/>
    <property type="match status" value="1"/>
</dbReference>
<accession>A0A8T0P7U0</accession>
<dbReference type="Gene3D" id="3.80.10.10">
    <property type="entry name" value="Ribonuclease Inhibitor"/>
    <property type="match status" value="1"/>
</dbReference>
<evidence type="ECO:0000259" key="1">
    <source>
        <dbReference type="PROSITE" id="PS50181"/>
    </source>
</evidence>
<proteinExistence type="predicted"/>
<dbReference type="Gene3D" id="1.20.1280.50">
    <property type="match status" value="1"/>
</dbReference>
<dbReference type="OrthoDB" id="673594at2759"/>
<dbReference type="PANTHER" id="PTHR34223:SF14">
    <property type="entry name" value="OS08G0149100 PROTEIN"/>
    <property type="match status" value="1"/>
</dbReference>